<feature type="compositionally biased region" description="Low complexity" evidence="2">
    <location>
        <begin position="289"/>
        <end position="312"/>
    </location>
</feature>
<evidence type="ECO:0000256" key="2">
    <source>
        <dbReference type="SAM" id="MobiDB-lite"/>
    </source>
</evidence>
<dbReference type="AlphaFoldDB" id="A0A9P4N9V5"/>
<evidence type="ECO:0000313" key="3">
    <source>
        <dbReference type="EMBL" id="KAF2269299.1"/>
    </source>
</evidence>
<organism evidence="3 4">
    <name type="scientific">Lojkania enalia</name>
    <dbReference type="NCBI Taxonomy" id="147567"/>
    <lineage>
        <taxon>Eukaryota</taxon>
        <taxon>Fungi</taxon>
        <taxon>Dikarya</taxon>
        <taxon>Ascomycota</taxon>
        <taxon>Pezizomycotina</taxon>
        <taxon>Dothideomycetes</taxon>
        <taxon>Pleosporomycetidae</taxon>
        <taxon>Pleosporales</taxon>
        <taxon>Pleosporales incertae sedis</taxon>
        <taxon>Lojkania</taxon>
    </lineage>
</organism>
<sequence>MGLPMWRAPSPEAKDAIKADLTAPARSPIRRRSSFAGRHARPTRSPRSPRQLENDFLTSASRFAPPEPTARPSSSRLRPPPPPVPESRNYSHHGDSARDTPRLHSEESGLDRLRRERYYFAMHHAASLGEVTRSPRPLPALTPNFAPAAAARYSNLDEHTMDRSRLRSRSPNHRLAAPSRSPWADAQRSGPRRDNMVIVEDGDGDSSDNAVGSPPLRRMGRRTIADGPLPSSSLRESWSPTTSTLDGLGDRERSFSPVNDHWDTMLSTVVQDPLAPTADSSFTSAAASASFSNSHPSSRAGSANSNSASSSRTHLTVPSRRHSPTELFIRACDTSDDETASDTEEEDMETRPVFSSLRRRSQPSYAADEPPSRDPARYSRGVRDRSRDASVYVRGFYSGSRLRDQSQQPESNMNEQVDGPTERLRSEMHDMQDELQVLDQELRDARAILERLSRRDDISDEFWASVGLARPVAENVQDRPTRRYDWGDLMERSHRHAERMQRSTRTR</sequence>
<evidence type="ECO:0000256" key="1">
    <source>
        <dbReference type="SAM" id="Coils"/>
    </source>
</evidence>
<keyword evidence="4" id="KW-1185">Reference proteome</keyword>
<gene>
    <name evidence="3" type="ORF">CC78DRAFT_308836</name>
</gene>
<dbReference type="Proteomes" id="UP000800093">
    <property type="component" value="Unassembled WGS sequence"/>
</dbReference>
<evidence type="ECO:0000313" key="4">
    <source>
        <dbReference type="Proteomes" id="UP000800093"/>
    </source>
</evidence>
<proteinExistence type="predicted"/>
<feature type="compositionally biased region" description="Basic and acidic residues" evidence="2">
    <location>
        <begin position="370"/>
        <end position="388"/>
    </location>
</feature>
<feature type="region of interest" description="Disordered" evidence="2">
    <location>
        <begin position="152"/>
        <end position="256"/>
    </location>
</feature>
<feature type="compositionally biased region" description="Acidic residues" evidence="2">
    <location>
        <begin position="334"/>
        <end position="348"/>
    </location>
</feature>
<protein>
    <submittedName>
        <fullName evidence="3">Uncharacterized protein</fullName>
    </submittedName>
</protein>
<keyword evidence="1" id="KW-0175">Coiled coil</keyword>
<feature type="compositionally biased region" description="Polar residues" evidence="2">
    <location>
        <begin position="405"/>
        <end position="415"/>
    </location>
</feature>
<accession>A0A9P4N9V5</accession>
<feature type="compositionally biased region" description="Basic and acidic residues" evidence="2">
    <location>
        <begin position="92"/>
        <end position="110"/>
    </location>
</feature>
<feature type="compositionally biased region" description="Basic residues" evidence="2">
    <location>
        <begin position="28"/>
        <end position="44"/>
    </location>
</feature>
<feature type="coiled-coil region" evidence="1">
    <location>
        <begin position="421"/>
        <end position="455"/>
    </location>
</feature>
<dbReference type="OrthoDB" id="3946700at2759"/>
<dbReference type="EMBL" id="ML986583">
    <property type="protein sequence ID" value="KAF2269299.1"/>
    <property type="molecule type" value="Genomic_DNA"/>
</dbReference>
<feature type="compositionally biased region" description="Basic and acidic residues" evidence="2">
    <location>
        <begin position="155"/>
        <end position="165"/>
    </location>
</feature>
<feature type="region of interest" description="Disordered" evidence="2">
    <location>
        <begin position="289"/>
        <end position="419"/>
    </location>
</feature>
<feature type="compositionally biased region" description="Polar residues" evidence="2">
    <location>
        <begin position="230"/>
        <end position="245"/>
    </location>
</feature>
<name>A0A9P4N9V5_9PLEO</name>
<comment type="caution">
    <text evidence="3">The sequence shown here is derived from an EMBL/GenBank/DDBJ whole genome shotgun (WGS) entry which is preliminary data.</text>
</comment>
<feature type="region of interest" description="Disordered" evidence="2">
    <location>
        <begin position="1"/>
        <end position="110"/>
    </location>
</feature>
<reference evidence="4" key="1">
    <citation type="journal article" date="2020" name="Stud. Mycol.">
        <title>101 Dothideomycetes genomes: A test case for predicting lifestyles and emergence of pathogens.</title>
        <authorList>
            <person name="Haridas S."/>
            <person name="Albert R."/>
            <person name="Binder M."/>
            <person name="Bloem J."/>
            <person name="LaButti K."/>
            <person name="Salamov A."/>
            <person name="Andreopoulos B."/>
            <person name="Baker S."/>
            <person name="Barry K."/>
            <person name="Bills G."/>
            <person name="Bluhm B."/>
            <person name="Cannon C."/>
            <person name="Castanera R."/>
            <person name="Culley D."/>
            <person name="Daum C."/>
            <person name="Ezra D."/>
            <person name="Gonzalez J."/>
            <person name="Henrissat B."/>
            <person name="Kuo A."/>
            <person name="Liang C."/>
            <person name="Lipzen A."/>
            <person name="Lutzoni F."/>
            <person name="Magnuson J."/>
            <person name="Mondo S."/>
            <person name="Nolan M."/>
            <person name="Ohm R."/>
            <person name="Pangilinan J."/>
            <person name="Park H.-J."/>
            <person name="Ramirez L."/>
            <person name="Alfaro M."/>
            <person name="Sun H."/>
            <person name="Tritt A."/>
            <person name="Yoshinaga Y."/>
            <person name="Zwiers L.-H."/>
            <person name="Turgeon B."/>
            <person name="Goodwin S."/>
            <person name="Spatafora J."/>
            <person name="Crous P."/>
            <person name="Grigoriev I."/>
        </authorList>
    </citation>
    <scope>NUCLEOTIDE SEQUENCE [LARGE SCALE GENOMIC DNA]</scope>
    <source>
        <strain evidence="4">CBS 304.66</strain>
    </source>
</reference>